<dbReference type="GO" id="GO:0042302">
    <property type="term" value="F:structural constituent of cuticle"/>
    <property type="evidence" value="ECO:0007669"/>
    <property type="project" value="UniProtKB-UniRule"/>
</dbReference>
<dbReference type="RefSeq" id="XP_026272313.2">
    <property type="nucleotide sequence ID" value="XM_026416528.2"/>
</dbReference>
<protein>
    <submittedName>
        <fullName evidence="5">Uncharacterized protein LOC113202343</fullName>
    </submittedName>
</protein>
<gene>
    <name evidence="5" type="primary">LOC113202343</name>
</gene>
<dbReference type="PROSITE" id="PS00233">
    <property type="entry name" value="CHIT_BIND_RR_1"/>
    <property type="match status" value="1"/>
</dbReference>
<dbReference type="Pfam" id="PF00379">
    <property type="entry name" value="Chitin_bind_4"/>
    <property type="match status" value="1"/>
</dbReference>
<dbReference type="PRINTS" id="PR00947">
    <property type="entry name" value="CUTICLE"/>
</dbReference>
<dbReference type="InterPro" id="IPR051217">
    <property type="entry name" value="Insect_Cuticle_Struc_Prot"/>
</dbReference>
<reference evidence="5" key="1">
    <citation type="submission" date="2025-08" db="UniProtKB">
        <authorList>
            <consortium name="RefSeq"/>
        </authorList>
    </citation>
    <scope>IDENTIFICATION</scope>
    <source>
        <tissue evidence="5">Whole organism</tissue>
    </source>
</reference>
<dbReference type="Proteomes" id="UP000504606">
    <property type="component" value="Unplaced"/>
</dbReference>
<dbReference type="GO" id="GO:0005615">
    <property type="term" value="C:extracellular space"/>
    <property type="evidence" value="ECO:0007669"/>
    <property type="project" value="TreeGrafter"/>
</dbReference>
<feature type="chain" id="PRO_5039699193" evidence="3">
    <location>
        <begin position="25"/>
        <end position="427"/>
    </location>
</feature>
<dbReference type="KEGG" id="foc:113202343"/>
<dbReference type="AlphaFoldDB" id="A0A6J1RVD6"/>
<dbReference type="PANTHER" id="PTHR12236">
    <property type="entry name" value="STRUCTURAL CONTITUENT OF CUTICLE"/>
    <property type="match status" value="1"/>
</dbReference>
<dbReference type="GeneID" id="113202343"/>
<evidence type="ECO:0000256" key="1">
    <source>
        <dbReference type="ARBA" id="ARBA00022460"/>
    </source>
</evidence>
<dbReference type="InterPro" id="IPR000618">
    <property type="entry name" value="Insect_cuticle"/>
</dbReference>
<name>A0A6J1RVD6_FRAOC</name>
<evidence type="ECO:0000313" key="5">
    <source>
        <dbReference type="RefSeq" id="XP_026272313.2"/>
    </source>
</evidence>
<dbReference type="PANTHER" id="PTHR12236:SF95">
    <property type="entry name" value="CUTICULAR PROTEIN 76BD, ISOFORM C-RELATED"/>
    <property type="match status" value="1"/>
</dbReference>
<keyword evidence="1 2" id="KW-0193">Cuticle</keyword>
<evidence type="ECO:0000256" key="3">
    <source>
        <dbReference type="SAM" id="SignalP"/>
    </source>
</evidence>
<keyword evidence="3" id="KW-0732">Signal</keyword>
<organism evidence="4 5">
    <name type="scientific">Frankliniella occidentalis</name>
    <name type="common">Western flower thrips</name>
    <name type="synonym">Euthrips occidentalis</name>
    <dbReference type="NCBI Taxonomy" id="133901"/>
    <lineage>
        <taxon>Eukaryota</taxon>
        <taxon>Metazoa</taxon>
        <taxon>Ecdysozoa</taxon>
        <taxon>Arthropoda</taxon>
        <taxon>Hexapoda</taxon>
        <taxon>Insecta</taxon>
        <taxon>Pterygota</taxon>
        <taxon>Neoptera</taxon>
        <taxon>Paraneoptera</taxon>
        <taxon>Thysanoptera</taxon>
        <taxon>Terebrantia</taxon>
        <taxon>Thripoidea</taxon>
        <taxon>Thripidae</taxon>
        <taxon>Frankliniella</taxon>
    </lineage>
</organism>
<accession>A0A6J1RVD6</accession>
<sequence>MAVAQRVAIAALVGACLLLSGALGDYAPSPVQYAQPRGITYTTTHAAPGYATRATAPVFAYQRAQASYAAHPQPAQHEAPYNPNAPVAYPTEQSGTPYENPQLPAYRKAVYEEHPQEEPALSKARPVPAYDPHLQATNEPLAYSGHAYPKNVPVAYPVPKHAPAVYRAPPYSQAHPRQPNAHHPSEPQRFQQAVLVNPGSLGYSAPRYSTHETRPSVGGPRVAAPSAGYTPYHGVADAPAPAAGPVAMHTTVPDYAPVKHATPVDYSPVKHTSPVNYAPVKHAAVEDYTPVRHAAVEDYPSAPAKYEYAYDIHDEVTGDIHSQHESRDGDVVHGSYSLLDPDGTRRTVEYTADAQHGFNAVVHREPAAGHRHATPGRALNHVSAPYAKVAAAVQPPAYVGQRVDHAAHRTGYVAATARASPARAYQR</sequence>
<evidence type="ECO:0000313" key="4">
    <source>
        <dbReference type="Proteomes" id="UP000504606"/>
    </source>
</evidence>
<dbReference type="OrthoDB" id="7789829at2759"/>
<evidence type="ECO:0000256" key="2">
    <source>
        <dbReference type="PROSITE-ProRule" id="PRU00497"/>
    </source>
</evidence>
<proteinExistence type="predicted"/>
<dbReference type="InterPro" id="IPR031311">
    <property type="entry name" value="CHIT_BIND_RR_consensus"/>
</dbReference>
<dbReference type="GO" id="GO:0031012">
    <property type="term" value="C:extracellular matrix"/>
    <property type="evidence" value="ECO:0007669"/>
    <property type="project" value="TreeGrafter"/>
</dbReference>
<keyword evidence="4" id="KW-1185">Reference proteome</keyword>
<dbReference type="PROSITE" id="PS51155">
    <property type="entry name" value="CHIT_BIND_RR_2"/>
    <property type="match status" value="1"/>
</dbReference>
<feature type="signal peptide" evidence="3">
    <location>
        <begin position="1"/>
        <end position="24"/>
    </location>
</feature>